<dbReference type="PANTHER" id="PTHR37029:SF1">
    <property type="entry name" value="SSR1768 PROTEIN"/>
    <property type="match status" value="1"/>
</dbReference>
<dbReference type="PANTHER" id="PTHR37029">
    <property type="entry name" value="SSR1768 PROTEIN"/>
    <property type="match status" value="1"/>
</dbReference>
<dbReference type="AlphaFoldDB" id="A0A6B1D934"/>
<evidence type="ECO:0000313" key="1">
    <source>
        <dbReference type="EMBL" id="MYC95845.1"/>
    </source>
</evidence>
<proteinExistence type="predicted"/>
<reference evidence="1" key="1">
    <citation type="submission" date="2019-09" db="EMBL/GenBank/DDBJ databases">
        <title>Characterisation of the sponge microbiome using genome-centric metagenomics.</title>
        <authorList>
            <person name="Engelberts J.P."/>
            <person name="Robbins S.J."/>
            <person name="De Goeij J.M."/>
            <person name="Aranda M."/>
            <person name="Bell S.C."/>
            <person name="Webster N.S."/>
        </authorList>
    </citation>
    <scope>NUCLEOTIDE SEQUENCE</scope>
    <source>
        <strain evidence="1">SB0661_bin_32</strain>
    </source>
</reference>
<dbReference type="Pfam" id="PF10049">
    <property type="entry name" value="DUF2283"/>
    <property type="match status" value="1"/>
</dbReference>
<organism evidence="1">
    <name type="scientific">Caldilineaceae bacterium SB0661_bin_32</name>
    <dbReference type="NCBI Taxonomy" id="2605255"/>
    <lineage>
        <taxon>Bacteria</taxon>
        <taxon>Bacillati</taxon>
        <taxon>Chloroflexota</taxon>
        <taxon>Caldilineae</taxon>
        <taxon>Caldilineales</taxon>
        <taxon>Caldilineaceae</taxon>
    </lineage>
</organism>
<comment type="caution">
    <text evidence="1">The sequence shown here is derived from an EMBL/GenBank/DDBJ whole genome shotgun (WGS) entry which is preliminary data.</text>
</comment>
<protein>
    <submittedName>
        <fullName evidence="1">DUF2283 domain-containing protein</fullName>
    </submittedName>
</protein>
<sequence>MKITYDHEVDALYIRFTDTTVTTKYLEDGIALDYDASNHLAGIEILDAARRVHNSETLKQVVFEKAPSREIKNQVAAGSQSPRSAHY</sequence>
<name>A0A6B1D934_9CHLR</name>
<gene>
    <name evidence="1" type="ORF">F4X14_12855</name>
</gene>
<dbReference type="InterPro" id="IPR019270">
    <property type="entry name" value="DUF2283"/>
</dbReference>
<accession>A0A6B1D934</accession>
<dbReference type="EMBL" id="VXMH01000069">
    <property type="protein sequence ID" value="MYC95845.1"/>
    <property type="molecule type" value="Genomic_DNA"/>
</dbReference>